<comment type="caution">
    <text evidence="2">The sequence shown here is derived from an EMBL/GenBank/DDBJ whole genome shotgun (WGS) entry which is preliminary data.</text>
</comment>
<feature type="transmembrane region" description="Helical" evidence="1">
    <location>
        <begin position="138"/>
        <end position="158"/>
    </location>
</feature>
<keyword evidence="1" id="KW-0812">Transmembrane</keyword>
<proteinExistence type="predicted"/>
<name>A0ABX1KTD9_9GAMM</name>
<dbReference type="Proteomes" id="UP000527352">
    <property type="component" value="Unassembled WGS sequence"/>
</dbReference>
<keyword evidence="3" id="KW-1185">Reference proteome</keyword>
<protein>
    <submittedName>
        <fullName evidence="2">DUF2975 domain-containing protein</fullName>
    </submittedName>
</protein>
<keyword evidence="1" id="KW-1133">Transmembrane helix</keyword>
<dbReference type="InterPro" id="IPR021354">
    <property type="entry name" value="DUF2975"/>
</dbReference>
<sequence>MNKNIEKLIKISAFLRWVILLAATIVVVYLGYSYLVHDEIRFGSNNGLFQALWVSPDASQTLLLLMLSPLFITFLLGVYWLQKLLAYYQDGLFFSDESMHCYLWLVWLKVAALVIEILQTLGVGYYHKSLFEDTRIDLALDFGNITTILLMLLIVYLLKAARDFEAENKEFV</sequence>
<evidence type="ECO:0000313" key="2">
    <source>
        <dbReference type="EMBL" id="NLQ25492.1"/>
    </source>
</evidence>
<dbReference type="EMBL" id="JABAEB010000022">
    <property type="protein sequence ID" value="NLQ25492.1"/>
    <property type="molecule type" value="Genomic_DNA"/>
</dbReference>
<organism evidence="2 3">
    <name type="scientific">Shewanella oncorhynchi</name>
    <dbReference type="NCBI Taxonomy" id="2726434"/>
    <lineage>
        <taxon>Bacteria</taxon>
        <taxon>Pseudomonadati</taxon>
        <taxon>Pseudomonadota</taxon>
        <taxon>Gammaproteobacteria</taxon>
        <taxon>Alteromonadales</taxon>
        <taxon>Shewanellaceae</taxon>
        <taxon>Shewanella</taxon>
    </lineage>
</organism>
<evidence type="ECO:0000256" key="1">
    <source>
        <dbReference type="SAM" id="Phobius"/>
    </source>
</evidence>
<feature type="transmembrane region" description="Helical" evidence="1">
    <location>
        <begin position="12"/>
        <end position="32"/>
    </location>
</feature>
<dbReference type="Pfam" id="PF11188">
    <property type="entry name" value="DUF2975"/>
    <property type="match status" value="1"/>
</dbReference>
<keyword evidence="1" id="KW-0472">Membrane</keyword>
<gene>
    <name evidence="2" type="ORF">HGO26_21815</name>
</gene>
<evidence type="ECO:0000313" key="3">
    <source>
        <dbReference type="Proteomes" id="UP000527352"/>
    </source>
</evidence>
<reference evidence="2 3" key="1">
    <citation type="submission" date="2020-04" db="EMBL/GenBank/DDBJ databases">
        <title>The first description of lens atrophy caused by putative novel Shewanella sp. that is a new emerging pathogen for cultured rainbow trout?</title>
        <authorList>
            <person name="Saticioglu I.B."/>
            <person name="Duman M."/>
            <person name="Altun S."/>
        </authorList>
    </citation>
    <scope>NUCLEOTIDE SEQUENCE [LARGE SCALE GENOMIC DNA]</scope>
    <source>
        <strain evidence="2 3">S-1</strain>
    </source>
</reference>
<feature type="transmembrane region" description="Helical" evidence="1">
    <location>
        <begin position="102"/>
        <end position="126"/>
    </location>
</feature>
<accession>A0ABX1KTD9</accession>
<dbReference type="RefSeq" id="WP_168827744.1">
    <property type="nucleotide sequence ID" value="NZ_JABAEB010000022.1"/>
</dbReference>
<feature type="transmembrane region" description="Helical" evidence="1">
    <location>
        <begin position="62"/>
        <end position="81"/>
    </location>
</feature>